<reference evidence="3" key="1">
    <citation type="submission" date="2022-07" db="EMBL/GenBank/DDBJ databases">
        <title>Parvularcula maris sp. nov., an algicidal bacterium isolated from seawater.</title>
        <authorList>
            <person name="Li F."/>
        </authorList>
    </citation>
    <scope>NUCLEOTIDE SEQUENCE</scope>
    <source>
        <strain evidence="3">BGMRC 0090</strain>
    </source>
</reference>
<feature type="transmembrane region" description="Helical" evidence="1">
    <location>
        <begin position="12"/>
        <end position="31"/>
    </location>
</feature>
<dbReference type="GO" id="GO:0016020">
    <property type="term" value="C:membrane"/>
    <property type="evidence" value="ECO:0007669"/>
    <property type="project" value="TreeGrafter"/>
</dbReference>
<keyword evidence="1" id="KW-1133">Transmembrane helix</keyword>
<dbReference type="PANTHER" id="PTHR19353:SF19">
    <property type="entry name" value="DELTA(5) FATTY ACID DESATURASE C-RELATED"/>
    <property type="match status" value="1"/>
</dbReference>
<dbReference type="Pfam" id="PF00487">
    <property type="entry name" value="FA_desaturase"/>
    <property type="match status" value="2"/>
</dbReference>
<feature type="transmembrane region" description="Helical" evidence="1">
    <location>
        <begin position="43"/>
        <end position="62"/>
    </location>
</feature>
<comment type="caution">
    <text evidence="3">The sequence shown here is derived from an EMBL/GenBank/DDBJ whole genome shotgun (WGS) entry which is preliminary data.</text>
</comment>
<protein>
    <submittedName>
        <fullName evidence="3">Fatty acid desaturase</fullName>
        <ecNumber evidence="3">1.14.19.-</ecNumber>
    </submittedName>
</protein>
<evidence type="ECO:0000259" key="2">
    <source>
        <dbReference type="Pfam" id="PF00487"/>
    </source>
</evidence>
<keyword evidence="4" id="KW-1185">Reference proteome</keyword>
<name>A0A9X2RHJ0_9PROT</name>
<accession>A0A9X2RHJ0</accession>
<organism evidence="3 4">
    <name type="scientific">Parvularcula maris</name>
    <dbReference type="NCBI Taxonomy" id="2965077"/>
    <lineage>
        <taxon>Bacteria</taxon>
        <taxon>Pseudomonadati</taxon>
        <taxon>Pseudomonadota</taxon>
        <taxon>Alphaproteobacteria</taxon>
        <taxon>Parvularculales</taxon>
        <taxon>Parvularculaceae</taxon>
        <taxon>Parvularcula</taxon>
    </lineage>
</organism>
<keyword evidence="3" id="KW-0560">Oxidoreductase</keyword>
<dbReference type="EC" id="1.14.19.-" evidence="3"/>
<feature type="transmembrane region" description="Helical" evidence="1">
    <location>
        <begin position="137"/>
        <end position="155"/>
    </location>
</feature>
<evidence type="ECO:0000313" key="3">
    <source>
        <dbReference type="EMBL" id="MCQ8184995.1"/>
    </source>
</evidence>
<feature type="domain" description="Fatty acid desaturase" evidence="2">
    <location>
        <begin position="38"/>
        <end position="138"/>
    </location>
</feature>
<dbReference type="GO" id="GO:0008610">
    <property type="term" value="P:lipid biosynthetic process"/>
    <property type="evidence" value="ECO:0007669"/>
    <property type="project" value="UniProtKB-ARBA"/>
</dbReference>
<dbReference type="PANTHER" id="PTHR19353">
    <property type="entry name" value="FATTY ACID DESATURASE 2"/>
    <property type="match status" value="1"/>
</dbReference>
<dbReference type="EMBL" id="JANIBC010000003">
    <property type="protein sequence ID" value="MCQ8184995.1"/>
    <property type="molecule type" value="Genomic_DNA"/>
</dbReference>
<keyword evidence="1" id="KW-0472">Membrane</keyword>
<evidence type="ECO:0000313" key="4">
    <source>
        <dbReference type="Proteomes" id="UP001142610"/>
    </source>
</evidence>
<proteinExistence type="predicted"/>
<feature type="transmembrane region" description="Helical" evidence="1">
    <location>
        <begin position="161"/>
        <end position="181"/>
    </location>
</feature>
<dbReference type="Proteomes" id="UP001142610">
    <property type="component" value="Unassembled WGS sequence"/>
</dbReference>
<dbReference type="InterPro" id="IPR005804">
    <property type="entry name" value="FA_desaturase_dom"/>
</dbReference>
<dbReference type="AlphaFoldDB" id="A0A9X2RHJ0"/>
<evidence type="ECO:0000256" key="1">
    <source>
        <dbReference type="SAM" id="Phobius"/>
    </source>
</evidence>
<feature type="domain" description="Fatty acid desaturase" evidence="2">
    <location>
        <begin position="142"/>
        <end position="238"/>
    </location>
</feature>
<dbReference type="RefSeq" id="WP_256618856.1">
    <property type="nucleotide sequence ID" value="NZ_JANIBC010000003.1"/>
</dbReference>
<dbReference type="GO" id="GO:0016717">
    <property type="term" value="F:oxidoreductase activity, acting on paired donors, with oxidation of a pair of donors resulting in the reduction of molecular oxygen to two molecules of water"/>
    <property type="evidence" value="ECO:0007669"/>
    <property type="project" value="TreeGrafter"/>
</dbReference>
<gene>
    <name evidence="3" type="ORF">NOG11_06280</name>
</gene>
<keyword evidence="1" id="KW-0812">Transmembrane</keyword>
<sequence length="242" mass="27762">MRSTEDKRRTRIGVGLASAIIVAWAALHVYGVHFFELTWPQVLLAPFLMAALCWLSVGLFIISHDAIHGSLAPQHPGVNRAFGWVTMTLYAGFDYDRLKVNHDLHHDAPGTADDPDFSASEPRRFVPWFREFFTRHFGLRPLIFVNAVVAIYWLVLGAPMVNIVLFYGVPALGSALQLFYFGTYRPHRHEGEAPAFADDHRARSSSYGWLPSLLTCYHFGYHHEHHLYPHEPWWRLPARRMS</sequence>
<dbReference type="InterPro" id="IPR012171">
    <property type="entry name" value="Fatty_acid_desaturase"/>
</dbReference>